<dbReference type="InterPro" id="IPR000157">
    <property type="entry name" value="TIR_dom"/>
</dbReference>
<accession>X1G6V1</accession>
<sequence length="352" mass="41404">EIEGIDNLTKLSYFTVYKNPFHYLNKDKFGGTGSDGKYKDPQAAVEYNKHAPERRETLKIEAERIDTERRETKRLEAERVEKERMEKERQQIETERLKAERIERERIEREAEEERIKIEAILNIKKLSIAYRKITFEKISSKTGLDIEYLENLSENLIISKEIDAEINGDTLIFRKTIPESKIKEKEIASKKVEIEEDIKFKQLPEIKKNLIVFVSYATVDAEPFKVKEIAKNLATYKDIGDVLYWQEDMEDNIIKYMSDSVEKCDVMVLFCSPNALKSKPIEKEWTTADIMNKPIIPIFVKPDHIPPLLKTRLGVEFDTFDQQKTIDEVYNLILKKTEKRIINIQDLKTDF</sequence>
<feature type="coiled-coil region" evidence="1">
    <location>
        <begin position="58"/>
        <end position="124"/>
    </location>
</feature>
<dbReference type="SUPFAM" id="SSF52200">
    <property type="entry name" value="Toll/Interleukin receptor TIR domain"/>
    <property type="match status" value="1"/>
</dbReference>
<gene>
    <name evidence="4" type="ORF">S03H2_13896</name>
</gene>
<protein>
    <recommendedName>
        <fullName evidence="5">TIR domain-containing protein</fullName>
    </recommendedName>
</protein>
<dbReference type="GO" id="GO:0007165">
    <property type="term" value="P:signal transduction"/>
    <property type="evidence" value="ECO:0007669"/>
    <property type="project" value="InterPro"/>
</dbReference>
<feature type="domain" description="TIR" evidence="3">
    <location>
        <begin position="213"/>
        <end position="321"/>
    </location>
</feature>
<feature type="domain" description="PCI" evidence="2">
    <location>
        <begin position="122"/>
        <end position="168"/>
    </location>
</feature>
<dbReference type="AlphaFoldDB" id="X1G6V1"/>
<dbReference type="InterPro" id="IPR000717">
    <property type="entry name" value="PCI_dom"/>
</dbReference>
<evidence type="ECO:0000313" key="4">
    <source>
        <dbReference type="EMBL" id="GAH40550.1"/>
    </source>
</evidence>
<keyword evidence="1" id="KW-0175">Coiled coil</keyword>
<dbReference type="Gene3D" id="3.40.50.10140">
    <property type="entry name" value="Toll/interleukin-1 receptor homology (TIR) domain"/>
    <property type="match status" value="1"/>
</dbReference>
<evidence type="ECO:0008006" key="5">
    <source>
        <dbReference type="Google" id="ProtNLM"/>
    </source>
</evidence>
<reference evidence="4" key="1">
    <citation type="journal article" date="2014" name="Front. Microbiol.">
        <title>High frequency of phylogenetically diverse reductive dehalogenase-homologous genes in deep subseafloor sedimentary metagenomes.</title>
        <authorList>
            <person name="Kawai M."/>
            <person name="Futagami T."/>
            <person name="Toyoda A."/>
            <person name="Takaki Y."/>
            <person name="Nishi S."/>
            <person name="Hori S."/>
            <person name="Arai W."/>
            <person name="Tsubouchi T."/>
            <person name="Morono Y."/>
            <person name="Uchiyama I."/>
            <person name="Ito T."/>
            <person name="Fujiyama A."/>
            <person name="Inagaki F."/>
            <person name="Takami H."/>
        </authorList>
    </citation>
    <scope>NUCLEOTIDE SEQUENCE</scope>
    <source>
        <strain evidence="4">Expedition CK06-06</strain>
    </source>
</reference>
<name>X1G6V1_9ZZZZ</name>
<comment type="caution">
    <text evidence="4">The sequence shown here is derived from an EMBL/GenBank/DDBJ whole genome shotgun (WGS) entry which is preliminary data.</text>
</comment>
<evidence type="ECO:0000259" key="2">
    <source>
        <dbReference type="Pfam" id="PF01399"/>
    </source>
</evidence>
<dbReference type="Pfam" id="PF13676">
    <property type="entry name" value="TIR_2"/>
    <property type="match status" value="1"/>
</dbReference>
<evidence type="ECO:0000259" key="3">
    <source>
        <dbReference type="Pfam" id="PF13676"/>
    </source>
</evidence>
<feature type="non-terminal residue" evidence="4">
    <location>
        <position position="1"/>
    </location>
</feature>
<dbReference type="EMBL" id="BARU01007048">
    <property type="protein sequence ID" value="GAH40550.1"/>
    <property type="molecule type" value="Genomic_DNA"/>
</dbReference>
<proteinExistence type="predicted"/>
<organism evidence="4">
    <name type="scientific">marine sediment metagenome</name>
    <dbReference type="NCBI Taxonomy" id="412755"/>
    <lineage>
        <taxon>unclassified sequences</taxon>
        <taxon>metagenomes</taxon>
        <taxon>ecological metagenomes</taxon>
    </lineage>
</organism>
<dbReference type="Pfam" id="PF01399">
    <property type="entry name" value="PCI"/>
    <property type="match status" value="1"/>
</dbReference>
<dbReference type="InterPro" id="IPR035897">
    <property type="entry name" value="Toll_tir_struct_dom_sf"/>
</dbReference>
<evidence type="ECO:0000256" key="1">
    <source>
        <dbReference type="SAM" id="Coils"/>
    </source>
</evidence>